<evidence type="ECO:0000313" key="6">
    <source>
        <dbReference type="Proteomes" id="UP001054892"/>
    </source>
</evidence>
<dbReference type="EMBL" id="AP023189">
    <property type="protein sequence ID" value="BCG26863.1"/>
    <property type="molecule type" value="Genomic_DNA"/>
</dbReference>
<dbReference type="Pfam" id="PF13369">
    <property type="entry name" value="Transglut_core2"/>
    <property type="match status" value="1"/>
</dbReference>
<dbReference type="EMBL" id="BQKM01000001">
    <property type="protein sequence ID" value="GJN50401.1"/>
    <property type="molecule type" value="Genomic_DNA"/>
</dbReference>
<gene>
    <name evidence="3" type="ORF">TUM18999_50540</name>
    <name evidence="4" type="ORF">TUM20286_01530</name>
</gene>
<dbReference type="PANTHER" id="PTHR31350:SF21">
    <property type="entry name" value="F-BOX ONLY PROTEIN 21"/>
    <property type="match status" value="1"/>
</dbReference>
<dbReference type="KEGG" id="ptw:TUM18999_50540"/>
<accession>A0A6J4EA62</accession>
<protein>
    <submittedName>
        <fullName evidence="3">UPF0162 protein</fullName>
    </submittedName>
</protein>
<reference evidence="3 5" key="1">
    <citation type="submission" date="2020-05" db="EMBL/GenBank/DDBJ databases">
        <title>Characterization of novel class B3 metallo-beta-lactamase from novel Pseudomonas species.</title>
        <authorList>
            <person name="Yamada K."/>
            <person name="Aoki K."/>
            <person name="Ishii Y."/>
        </authorList>
    </citation>
    <scope>NUCLEOTIDE SEQUENCE [LARGE SCALE GENOMIC DNA]</scope>
    <source>
        <strain evidence="3 5">TUM18999</strain>
        <strain evidence="4 6">TUM20286</strain>
    </source>
</reference>
<dbReference type="InterPro" id="IPR032698">
    <property type="entry name" value="SirB1_N"/>
</dbReference>
<comment type="similarity">
    <text evidence="1">Belongs to the UPF0162 family.</text>
</comment>
<feature type="domain" description="Protein SirB1 N-terminal" evidence="2">
    <location>
        <begin position="41"/>
        <end position="183"/>
    </location>
</feature>
<keyword evidence="6" id="KW-1185">Reference proteome</keyword>
<evidence type="ECO:0000313" key="4">
    <source>
        <dbReference type="EMBL" id="GJN50401.1"/>
    </source>
</evidence>
<dbReference type="AlphaFoldDB" id="A0A6J4EA62"/>
<dbReference type="Proteomes" id="UP001054892">
    <property type="component" value="Unassembled WGS sequence"/>
</dbReference>
<sequence length="269" mass="29934">MTPRQHCLACLEADPPATLEAALWIAAEHDPAVSPATLMRDVAGLAQQVAAGLPQLPAMELAQPLLRRLSELDFNEDDDQPLRPRAALLDQVLLRRRGQPLSLALLALELARRLDVPLVGVNFPGHFLLRVPGADHLLDPCGGRRLYTRDCRELLLRTLGPKAELQAGHLQPCDAREQLQRLSRNLRQLHLQAEKPLEALKDAERVLELGTANLVDHLSRADIYKQLECPQAERFDLQRALLLCEDPAQRLLLTQRLEQLGHAAAPALH</sequence>
<proteinExistence type="inferred from homology"/>
<evidence type="ECO:0000256" key="1">
    <source>
        <dbReference type="ARBA" id="ARBA00007100"/>
    </source>
</evidence>
<evidence type="ECO:0000313" key="3">
    <source>
        <dbReference type="EMBL" id="BCG26863.1"/>
    </source>
</evidence>
<evidence type="ECO:0000259" key="2">
    <source>
        <dbReference type="Pfam" id="PF13369"/>
    </source>
</evidence>
<name>A0A6J4EA62_9PSED</name>
<evidence type="ECO:0000313" key="5">
    <source>
        <dbReference type="Proteomes" id="UP000509383"/>
    </source>
</evidence>
<dbReference type="RefSeq" id="WP_173172704.1">
    <property type="nucleotide sequence ID" value="NZ_AP023189.1"/>
</dbReference>
<dbReference type="Proteomes" id="UP000509383">
    <property type="component" value="Chromosome"/>
</dbReference>
<organism evidence="3 5">
    <name type="scientific">Pseudomonas tohonis</name>
    <dbReference type="NCBI Taxonomy" id="2725477"/>
    <lineage>
        <taxon>Bacteria</taxon>
        <taxon>Pseudomonadati</taxon>
        <taxon>Pseudomonadota</taxon>
        <taxon>Gammaproteobacteria</taxon>
        <taxon>Pseudomonadales</taxon>
        <taxon>Pseudomonadaceae</taxon>
        <taxon>Pseudomonas</taxon>
    </lineage>
</organism>
<dbReference type="PANTHER" id="PTHR31350">
    <property type="entry name" value="SI:DKEY-261L7.2"/>
    <property type="match status" value="1"/>
</dbReference>